<dbReference type="PANTHER" id="PTHR36204:SF1">
    <property type="entry name" value="N-ACETYLMANNOSAMINE-6-PHOSPHATE 2-EPIMERASE-RELATED"/>
    <property type="match status" value="1"/>
</dbReference>
<evidence type="ECO:0000256" key="6">
    <source>
        <dbReference type="ARBA" id="ARBA00023235"/>
    </source>
</evidence>
<dbReference type="Pfam" id="PF04131">
    <property type="entry name" value="NanE"/>
    <property type="match status" value="1"/>
</dbReference>
<accession>A0A7W7H198</accession>
<dbReference type="EC" id="5.1.3.9" evidence="5"/>
<keyword evidence="9" id="KW-1185">Reference proteome</keyword>
<dbReference type="SUPFAM" id="SSF51366">
    <property type="entry name" value="Ribulose-phoshate binding barrel"/>
    <property type="match status" value="1"/>
</dbReference>
<dbReference type="GO" id="GO:0006053">
    <property type="term" value="P:N-acetylmannosamine catabolic process"/>
    <property type="evidence" value="ECO:0007669"/>
    <property type="project" value="TreeGrafter"/>
</dbReference>
<comment type="caution">
    <text evidence="8">The sequence shown here is derived from an EMBL/GenBank/DDBJ whole genome shotgun (WGS) entry which is preliminary data.</text>
</comment>
<evidence type="ECO:0000256" key="5">
    <source>
        <dbReference type="ARBA" id="ARBA00013180"/>
    </source>
</evidence>
<sequence>MILGDLLPAIAGSLIVSCQAGPDHPLRDAPTIARMARAAVLGGATAVRCGGVGGLADIRAVAAAVDVPIIGLTKRGTSGVFITPTVHDAVQVLDAGAHIVATDGTRRPRPDGAGLTATVDAVHAAGGLVMADVATLADAVAAVGAGADLIATTLSGYTPDSPPGPGPDLDLIAALRTALPATPIIAEGRYHQPAQVRAALDAGALAVVVGTAITDPAWITASFAARTDRPHHS</sequence>
<dbReference type="InterPro" id="IPR013785">
    <property type="entry name" value="Aldolase_TIM"/>
</dbReference>
<dbReference type="AlphaFoldDB" id="A0A7W7H198"/>
<comment type="similarity">
    <text evidence="4">Belongs to the NanE family.</text>
</comment>
<name>A0A7W7H198_9ACTN</name>
<protein>
    <recommendedName>
        <fullName evidence="5">N-acylglucosamine-6-phosphate 2-epimerase</fullName>
        <ecNumber evidence="5">5.1.3.9</ecNumber>
    </recommendedName>
</protein>
<dbReference type="GO" id="GO:0019262">
    <property type="term" value="P:N-acetylneuraminate catabolic process"/>
    <property type="evidence" value="ECO:0007669"/>
    <property type="project" value="UniProtKB-UniPathway"/>
</dbReference>
<proteinExistence type="inferred from homology"/>
<evidence type="ECO:0000256" key="3">
    <source>
        <dbReference type="ARBA" id="ARBA00005081"/>
    </source>
</evidence>
<dbReference type="RefSeq" id="WP_185042539.1">
    <property type="nucleotide sequence ID" value="NZ_BAABFG010000005.1"/>
</dbReference>
<dbReference type="GO" id="GO:0047465">
    <property type="term" value="F:N-acylglucosamine-6-phosphate 2-epimerase activity"/>
    <property type="evidence" value="ECO:0007669"/>
    <property type="project" value="UniProtKB-EC"/>
</dbReference>
<evidence type="ECO:0000313" key="8">
    <source>
        <dbReference type="EMBL" id="MBB4742130.1"/>
    </source>
</evidence>
<dbReference type="PANTHER" id="PTHR36204">
    <property type="entry name" value="N-ACETYLMANNOSAMINE-6-PHOSPHATE 2-EPIMERASE-RELATED"/>
    <property type="match status" value="1"/>
</dbReference>
<dbReference type="InterPro" id="IPR007260">
    <property type="entry name" value="NanE"/>
</dbReference>
<comment type="catalytic activity">
    <reaction evidence="1">
        <text>an N-acyl-D-glucosamine 6-phosphate = an N-acyl-D-mannosamine 6-phosphate</text>
        <dbReference type="Rhea" id="RHEA:23932"/>
        <dbReference type="ChEBI" id="CHEBI:57599"/>
        <dbReference type="ChEBI" id="CHEBI:57666"/>
        <dbReference type="EC" id="5.1.3.9"/>
    </reaction>
</comment>
<evidence type="ECO:0000313" key="9">
    <source>
        <dbReference type="Proteomes" id="UP000546162"/>
    </source>
</evidence>
<dbReference type="GO" id="GO:0005829">
    <property type="term" value="C:cytosol"/>
    <property type="evidence" value="ECO:0007669"/>
    <property type="project" value="TreeGrafter"/>
</dbReference>
<evidence type="ECO:0000256" key="7">
    <source>
        <dbReference type="ARBA" id="ARBA00023277"/>
    </source>
</evidence>
<dbReference type="EMBL" id="JACHNB010000001">
    <property type="protein sequence ID" value="MBB4742130.1"/>
    <property type="molecule type" value="Genomic_DNA"/>
</dbReference>
<evidence type="ECO:0000256" key="4">
    <source>
        <dbReference type="ARBA" id="ARBA00007439"/>
    </source>
</evidence>
<reference evidence="8 9" key="1">
    <citation type="submission" date="2020-08" db="EMBL/GenBank/DDBJ databases">
        <title>Sequencing the genomes of 1000 actinobacteria strains.</title>
        <authorList>
            <person name="Klenk H.-P."/>
        </authorList>
    </citation>
    <scope>NUCLEOTIDE SEQUENCE [LARGE SCALE GENOMIC DNA]</scope>
    <source>
        <strain evidence="8 9">DSM 45809</strain>
    </source>
</reference>
<comment type="function">
    <text evidence="2">Converts N-acetylmannosamine-6-phosphate (ManNAc-6-P) to N-acetylglucosamine-6-phosphate (GlcNAc-6-P).</text>
</comment>
<comment type="pathway">
    <text evidence="3">Amino-sugar metabolism; N-acetylneuraminate degradation; D-fructose 6-phosphate from N-acetylneuraminate: step 3/5.</text>
</comment>
<keyword evidence="6 8" id="KW-0413">Isomerase</keyword>
<dbReference type="InterPro" id="IPR011060">
    <property type="entry name" value="RibuloseP-bd_barrel"/>
</dbReference>
<gene>
    <name evidence="8" type="ORF">BJY16_005589</name>
</gene>
<evidence type="ECO:0000256" key="2">
    <source>
        <dbReference type="ARBA" id="ARBA00002147"/>
    </source>
</evidence>
<dbReference type="UniPathway" id="UPA00629">
    <property type="reaction ID" value="UER00682"/>
</dbReference>
<dbReference type="NCBIfam" id="NF002231">
    <property type="entry name" value="PRK01130.1"/>
    <property type="match status" value="1"/>
</dbReference>
<dbReference type="Gene3D" id="3.20.20.70">
    <property type="entry name" value="Aldolase class I"/>
    <property type="match status" value="1"/>
</dbReference>
<keyword evidence="7" id="KW-0119">Carbohydrate metabolism</keyword>
<organism evidence="8 9">
    <name type="scientific">Actinoplanes octamycinicus</name>
    <dbReference type="NCBI Taxonomy" id="135948"/>
    <lineage>
        <taxon>Bacteria</taxon>
        <taxon>Bacillati</taxon>
        <taxon>Actinomycetota</taxon>
        <taxon>Actinomycetes</taxon>
        <taxon>Micromonosporales</taxon>
        <taxon>Micromonosporaceae</taxon>
        <taxon>Actinoplanes</taxon>
    </lineage>
</organism>
<evidence type="ECO:0000256" key="1">
    <source>
        <dbReference type="ARBA" id="ARBA00000056"/>
    </source>
</evidence>
<dbReference type="Proteomes" id="UP000546162">
    <property type="component" value="Unassembled WGS sequence"/>
</dbReference>